<dbReference type="AlphaFoldDB" id="A0A2X2WAL6"/>
<evidence type="ECO:0000313" key="2">
    <source>
        <dbReference type="EMBL" id="SQB37444.1"/>
    </source>
</evidence>
<gene>
    <name evidence="2" type="primary">tdcE_2</name>
    <name evidence="2" type="ORF">NCTC10786_04200</name>
</gene>
<protein>
    <submittedName>
        <fullName evidence="2">Keto-acid formate acetyltransferase</fullName>
        <ecNumber evidence="2">2.3.1.-</ecNumber>
    </submittedName>
</protein>
<dbReference type="SUPFAM" id="SSF51998">
    <property type="entry name" value="PFL-like glycyl radical enzymes"/>
    <property type="match status" value="1"/>
</dbReference>
<dbReference type="PROSITE" id="PS51554">
    <property type="entry name" value="PFL"/>
    <property type="match status" value="1"/>
</dbReference>
<name>A0A2X2WAL6_CITKO</name>
<dbReference type="GO" id="GO:0008861">
    <property type="term" value="F:formate C-acetyltransferase activity"/>
    <property type="evidence" value="ECO:0007669"/>
    <property type="project" value="TreeGrafter"/>
</dbReference>
<dbReference type="GO" id="GO:0005829">
    <property type="term" value="C:cytosol"/>
    <property type="evidence" value="ECO:0007669"/>
    <property type="project" value="TreeGrafter"/>
</dbReference>
<dbReference type="PANTHER" id="PTHR30191:SF7">
    <property type="entry name" value="PFL-LIKE ENZYME TDCE"/>
    <property type="match status" value="1"/>
</dbReference>
<accession>A0A2X2WAL6</accession>
<dbReference type="EC" id="2.3.1.-" evidence="2"/>
<dbReference type="Proteomes" id="UP000251584">
    <property type="component" value="Unassembled WGS sequence"/>
</dbReference>
<dbReference type="Gene3D" id="3.20.70.20">
    <property type="match status" value="1"/>
</dbReference>
<feature type="domain" description="PFL" evidence="1">
    <location>
        <begin position="1"/>
        <end position="45"/>
    </location>
</feature>
<evidence type="ECO:0000313" key="3">
    <source>
        <dbReference type="Proteomes" id="UP000251584"/>
    </source>
</evidence>
<reference evidence="2 3" key="1">
    <citation type="submission" date="2018-06" db="EMBL/GenBank/DDBJ databases">
        <authorList>
            <consortium name="Pathogen Informatics"/>
            <person name="Doyle S."/>
        </authorList>
    </citation>
    <scope>NUCLEOTIDE SEQUENCE [LARGE SCALE GENOMIC DNA]</scope>
    <source>
        <strain evidence="2 3">NCTC10786</strain>
    </source>
</reference>
<dbReference type="EMBL" id="UAVY01000007">
    <property type="protein sequence ID" value="SQB37444.1"/>
    <property type="molecule type" value="Genomic_DNA"/>
</dbReference>
<dbReference type="Pfam" id="PF02901">
    <property type="entry name" value="PFL-like"/>
    <property type="match status" value="1"/>
</dbReference>
<keyword evidence="2" id="KW-0808">Transferase</keyword>
<dbReference type="InterPro" id="IPR004184">
    <property type="entry name" value="PFL_dom"/>
</dbReference>
<evidence type="ECO:0000259" key="1">
    <source>
        <dbReference type="PROSITE" id="PS51554"/>
    </source>
</evidence>
<dbReference type="InterPro" id="IPR050244">
    <property type="entry name" value="Auton_GlycylRad_Cofactor"/>
</dbReference>
<sequence length="45" mass="4937">MGPAPEPNLTVLWSEALPVAFKKYAAQVSIVTSSLQYENDDLDAR</sequence>
<dbReference type="PANTHER" id="PTHR30191">
    <property type="entry name" value="FORMATE ACETYLTRANSFERASE"/>
    <property type="match status" value="1"/>
</dbReference>
<organism evidence="2 3">
    <name type="scientific">Citrobacter koseri</name>
    <name type="common">Citrobacter diversus</name>
    <dbReference type="NCBI Taxonomy" id="545"/>
    <lineage>
        <taxon>Bacteria</taxon>
        <taxon>Pseudomonadati</taxon>
        <taxon>Pseudomonadota</taxon>
        <taxon>Gammaproteobacteria</taxon>
        <taxon>Enterobacterales</taxon>
        <taxon>Enterobacteriaceae</taxon>
        <taxon>Citrobacter</taxon>
    </lineage>
</organism>
<keyword evidence="2" id="KW-0012">Acyltransferase</keyword>
<proteinExistence type="predicted"/>